<evidence type="ECO:0000259" key="2">
    <source>
        <dbReference type="Pfam" id="PF25319"/>
    </source>
</evidence>
<dbReference type="AlphaFoldDB" id="A0AAE4DS21"/>
<protein>
    <submittedName>
        <fullName evidence="3">DNA utilization protein HofO</fullName>
    </submittedName>
</protein>
<reference evidence="3" key="1">
    <citation type="submission" date="2022-12" db="EMBL/GenBank/DDBJ databases">
        <title>NDM-1 containing novel ST 2018 Pseudenterobacter timonensis.</title>
        <authorList>
            <person name="Halder G."/>
            <person name="Mandal S."/>
            <person name="Dutta S."/>
        </authorList>
    </citation>
    <scope>NUCLEOTIDE SEQUENCE</scope>
    <source>
        <strain evidence="3">CNCI147</strain>
    </source>
</reference>
<keyword evidence="1" id="KW-1133">Transmembrane helix</keyword>
<dbReference type="Pfam" id="PF25319">
    <property type="entry name" value="HofO"/>
    <property type="match status" value="1"/>
</dbReference>
<keyword evidence="1" id="KW-0812">Transmembrane</keyword>
<proteinExistence type="predicted"/>
<dbReference type="InterPro" id="IPR057522">
    <property type="entry name" value="HofO_C"/>
</dbReference>
<evidence type="ECO:0000313" key="3">
    <source>
        <dbReference type="EMBL" id="MDR9892624.1"/>
    </source>
</evidence>
<evidence type="ECO:0000256" key="1">
    <source>
        <dbReference type="SAM" id="Phobius"/>
    </source>
</evidence>
<gene>
    <name evidence="3" type="ORF">O7047_20610</name>
</gene>
<feature type="domain" description="DNA utilization protein HofO C-terminal" evidence="2">
    <location>
        <begin position="77"/>
        <end position="142"/>
    </location>
</feature>
<keyword evidence="1" id="KW-0472">Membrane</keyword>
<dbReference type="EMBL" id="JAQGEC010000024">
    <property type="protein sequence ID" value="MDR9892624.1"/>
    <property type="molecule type" value="Genomic_DNA"/>
</dbReference>
<organism evidence="3 4">
    <name type="scientific">Pseudenterobacter timonensis</name>
    <dbReference type="NCBI Taxonomy" id="1755099"/>
    <lineage>
        <taxon>Bacteria</taxon>
        <taxon>Pseudomonadati</taxon>
        <taxon>Pseudomonadota</taxon>
        <taxon>Gammaproteobacteria</taxon>
        <taxon>Enterobacterales</taxon>
        <taxon>Enterobacteriaceae</taxon>
        <taxon>Pseudenterobacter</taxon>
    </lineage>
</organism>
<sequence>MRGYAWCELRGPVRLLVWAIASVLIGLLLAGALVRPLRLENGEMLMEAGRLEARIGPLRATVCQHKAIPITSPPEPFSPLAFNARGARLVRWTPGAGGGELVLTAEWMAIPALFPALAQHGVRVSAFSITSDHPTRRVLQMEIGDAK</sequence>
<accession>A0AAE4DS21</accession>
<comment type="caution">
    <text evidence="3">The sequence shown here is derived from an EMBL/GenBank/DDBJ whole genome shotgun (WGS) entry which is preliminary data.</text>
</comment>
<evidence type="ECO:0000313" key="4">
    <source>
        <dbReference type="Proteomes" id="UP001248822"/>
    </source>
</evidence>
<feature type="transmembrane region" description="Helical" evidence="1">
    <location>
        <begin position="15"/>
        <end position="34"/>
    </location>
</feature>
<dbReference type="Proteomes" id="UP001248822">
    <property type="component" value="Unassembled WGS sequence"/>
</dbReference>
<dbReference type="RefSeq" id="WP_310827638.1">
    <property type="nucleotide sequence ID" value="NZ_JAQGEC010000024.1"/>
</dbReference>
<name>A0AAE4DS21_9ENTR</name>